<feature type="compositionally biased region" description="Low complexity" evidence="1">
    <location>
        <begin position="601"/>
        <end position="622"/>
    </location>
</feature>
<dbReference type="GO" id="GO:0003682">
    <property type="term" value="F:chromatin binding"/>
    <property type="evidence" value="ECO:0007669"/>
    <property type="project" value="TreeGrafter"/>
</dbReference>
<keyword evidence="4" id="KW-1185">Reference proteome</keyword>
<evidence type="ECO:0000259" key="2">
    <source>
        <dbReference type="PROSITE" id="PS50982"/>
    </source>
</evidence>
<feature type="region of interest" description="Disordered" evidence="1">
    <location>
        <begin position="814"/>
        <end position="841"/>
    </location>
</feature>
<feature type="domain" description="MBD" evidence="2">
    <location>
        <begin position="52"/>
        <end position="122"/>
    </location>
</feature>
<feature type="compositionally biased region" description="Polar residues" evidence="1">
    <location>
        <begin position="905"/>
        <end position="915"/>
    </location>
</feature>
<feature type="compositionally biased region" description="Pro residues" evidence="1">
    <location>
        <begin position="560"/>
        <end position="576"/>
    </location>
</feature>
<feature type="region of interest" description="Disordered" evidence="1">
    <location>
        <begin position="891"/>
        <end position="916"/>
    </location>
</feature>
<feature type="region of interest" description="Disordered" evidence="1">
    <location>
        <begin position="162"/>
        <end position="374"/>
    </location>
</feature>
<dbReference type="GO" id="GO:0005634">
    <property type="term" value="C:nucleus"/>
    <property type="evidence" value="ECO:0007669"/>
    <property type="project" value="TreeGrafter"/>
</dbReference>
<accession>A0A8T3DC17</accession>
<feature type="region of interest" description="Disordered" evidence="1">
    <location>
        <begin position="951"/>
        <end position="973"/>
    </location>
</feature>
<evidence type="ECO:0000256" key="1">
    <source>
        <dbReference type="SAM" id="MobiDB-lite"/>
    </source>
</evidence>
<feature type="region of interest" description="Disordered" evidence="1">
    <location>
        <begin position="556"/>
        <end position="625"/>
    </location>
</feature>
<feature type="compositionally biased region" description="Polar residues" evidence="1">
    <location>
        <begin position="277"/>
        <end position="286"/>
    </location>
</feature>
<feature type="compositionally biased region" description="Pro residues" evidence="1">
    <location>
        <begin position="957"/>
        <end position="973"/>
    </location>
</feature>
<dbReference type="PANTHER" id="PTHR16112:SF16">
    <property type="entry name" value="SIX-BANDED, ISOFORM H"/>
    <property type="match status" value="1"/>
</dbReference>
<evidence type="ECO:0000313" key="3">
    <source>
        <dbReference type="EMBL" id="KAI1892428.1"/>
    </source>
</evidence>
<feature type="region of interest" description="Disordered" evidence="1">
    <location>
        <begin position="387"/>
        <end position="412"/>
    </location>
</feature>
<feature type="region of interest" description="Disordered" evidence="1">
    <location>
        <begin position="1188"/>
        <end position="1210"/>
    </location>
</feature>
<dbReference type="OrthoDB" id="641149at2759"/>
<dbReference type="InterPro" id="IPR001739">
    <property type="entry name" value="Methyl_CpG_DNA-bd"/>
</dbReference>
<dbReference type="EMBL" id="JAERUA010000012">
    <property type="protein sequence ID" value="KAI1892428.1"/>
    <property type="molecule type" value="Genomic_DNA"/>
</dbReference>
<name>A0A8T3DC17_9TELE</name>
<dbReference type="GO" id="GO:0010369">
    <property type="term" value="C:chromocenter"/>
    <property type="evidence" value="ECO:0007669"/>
    <property type="project" value="TreeGrafter"/>
</dbReference>
<organism evidence="3 4">
    <name type="scientific">Albula goreensis</name>
    <dbReference type="NCBI Taxonomy" id="1534307"/>
    <lineage>
        <taxon>Eukaryota</taxon>
        <taxon>Metazoa</taxon>
        <taxon>Chordata</taxon>
        <taxon>Craniata</taxon>
        <taxon>Vertebrata</taxon>
        <taxon>Euteleostomi</taxon>
        <taxon>Actinopterygii</taxon>
        <taxon>Neopterygii</taxon>
        <taxon>Teleostei</taxon>
        <taxon>Albuliformes</taxon>
        <taxon>Albulidae</taxon>
        <taxon>Albula</taxon>
    </lineage>
</organism>
<feature type="compositionally biased region" description="Polar residues" evidence="1">
    <location>
        <begin position="217"/>
        <end position="245"/>
    </location>
</feature>
<feature type="region of interest" description="Disordered" evidence="1">
    <location>
        <begin position="667"/>
        <end position="741"/>
    </location>
</feature>
<feature type="compositionally biased region" description="Polar residues" evidence="1">
    <location>
        <begin position="387"/>
        <end position="403"/>
    </location>
</feature>
<proteinExistence type="predicted"/>
<protein>
    <recommendedName>
        <fullName evidence="2">MBD domain-containing protein</fullName>
    </recommendedName>
</protein>
<sequence length="1210" mass="128090">MPKTHKKSEAEKCVHNGHQNSNASLRFQTHLALEARGYGVMGSQGGRGTRVQQGTPAPAARVPIGWERVIEDGTVEYISPSGTVLCSVDEVRAYLSTDGTCKCGLECPLVLHKVFCFDPRVEVLEQGQEPWKLGQDMTKLCNHRRKAVAMAALRRSMQVSQQALPGRCSGSGPDCRDPGGVSLRGQEVKEHTPYSAGPKPSSHPRHNNSPSPAPCQGNISSPQLSISAPSNRSLPPSHLLTNSHWSPEIPQKSALPNPAPFSYHGSSQGFPRPPTSPNFTHQNQRPPHTLESHSSPWLRPQAWECQSKGGSTASPPPHLQPSSSVTPPSDLGTAVYHRGSKSRSSCPTISPLPLTVPRGSPKIPLSSGSPKEGESIFQKEFGRGSTACSAQTCTPQKNQSNFRVPSPRGPKAVGLTLGTGAGGCSGLQGHQKHTTTFPASNLLSAAAKARLANQNQTQNQGNDSNAGYKEVHQTKVIMSTLPNSHSLAQKSHSQSQNRQSLIHNRLAALQNSHTPSQISHSLLQNNHSPSSLVLHNSHSPLQNALPASIRVPTTVSPQPCFSPAPPPTAEVPPLVPPEKASSVRWQCRSPMMLSTPKKPQLSALSGSLSSSPSTSSSTSELLHPPQENHLPLSVLQPSLLSGPSHDQKTSPASVPPLSALLHMLSMQSAQAAAQDPPVTSKHSHAHPSSLGLPIVRPVQSQPKSQPPSPKVSHLPPQTQCPTSLTEAPPMPPTPPITVPNPSNSLTYRPCHTHTSITSPAVFLPEPEDLSRHAPGSGADSTRVPAEHQIHVTSGLFQTEDDHCPSKNPDDHIPVPSPHPPAPTTKDTSNITPCDTPNDTPGDAPVPLQLAESFPFMTQEQLLQLLSAAPGLPSLLAQPLLGSLPIGVWVGGQAGQTPPPQQVQPSLLNPDSQPDSLHSVLETQEDLPVNFVGVFNPPTPAVATADPALSTALSSGLPPAPPTDPVPGPAPGPAPSPVVDLYEKPSLQALLLASLLLSQQAAPIMPIPGLEPLNMDQLLQQQQLQFPPVLEGGTVEKDSLLSAPGVLEALQGVIPQQKALAGCCQPHILPPAPSGDSWKLVPRFSLNGWLSFRAIWSVCELIQPGQKPCPSCPSDALHVCPWSPGRPGGSEQYRWIPQSHGAGPLLLPAVPTPGLGMPLIQGHGASLNPLTCLLNSIQLNLDPSLAQAKKSKLVSRNRPAPPPMRRVQPIS</sequence>
<feature type="compositionally biased region" description="Pro residues" evidence="1">
    <location>
        <begin position="728"/>
        <end position="738"/>
    </location>
</feature>
<dbReference type="PANTHER" id="PTHR16112">
    <property type="entry name" value="METHYL-CPG BINDING PROTEIN, DROSOPHILA"/>
    <property type="match status" value="1"/>
</dbReference>
<gene>
    <name evidence="3" type="ORF">AGOR_G00133250</name>
</gene>
<dbReference type="SMART" id="SM00391">
    <property type="entry name" value="MBD"/>
    <property type="match status" value="1"/>
</dbReference>
<feature type="compositionally biased region" description="Polar residues" evidence="1">
    <location>
        <begin position="715"/>
        <end position="725"/>
    </location>
</feature>
<dbReference type="AlphaFoldDB" id="A0A8T3DC17"/>
<feature type="region of interest" description="Disordered" evidence="1">
    <location>
        <begin position="513"/>
        <end position="538"/>
    </location>
</feature>
<evidence type="ECO:0000313" key="4">
    <source>
        <dbReference type="Proteomes" id="UP000829720"/>
    </source>
</evidence>
<reference evidence="3" key="1">
    <citation type="submission" date="2021-01" db="EMBL/GenBank/DDBJ databases">
        <authorList>
            <person name="Zahm M."/>
            <person name="Roques C."/>
            <person name="Cabau C."/>
            <person name="Klopp C."/>
            <person name="Donnadieu C."/>
            <person name="Jouanno E."/>
            <person name="Lampietro C."/>
            <person name="Louis A."/>
            <person name="Herpin A."/>
            <person name="Echchiki A."/>
            <person name="Berthelot C."/>
            <person name="Parey E."/>
            <person name="Roest-Crollius H."/>
            <person name="Braasch I."/>
            <person name="Postlethwait J."/>
            <person name="Bobe J."/>
            <person name="Montfort J."/>
            <person name="Bouchez O."/>
            <person name="Begum T."/>
            <person name="Mejri S."/>
            <person name="Adams A."/>
            <person name="Chen W.-J."/>
            <person name="Guiguen Y."/>
        </authorList>
    </citation>
    <scope>NUCLEOTIDE SEQUENCE</scope>
    <source>
        <tissue evidence="3">Blood</tissue>
    </source>
</reference>
<dbReference type="GO" id="GO:0003677">
    <property type="term" value="F:DNA binding"/>
    <property type="evidence" value="ECO:0007669"/>
    <property type="project" value="InterPro"/>
</dbReference>
<dbReference type="Proteomes" id="UP000829720">
    <property type="component" value="Unassembled WGS sequence"/>
</dbReference>
<feature type="compositionally biased region" description="Polar residues" evidence="1">
    <location>
        <begin position="824"/>
        <end position="838"/>
    </location>
</feature>
<comment type="caution">
    <text evidence="3">The sequence shown here is derived from an EMBL/GenBank/DDBJ whole genome shotgun (WGS) entry which is preliminary data.</text>
</comment>
<dbReference type="PROSITE" id="PS50982">
    <property type="entry name" value="MBD"/>
    <property type="match status" value="1"/>
</dbReference>